<gene>
    <name evidence="1" type="ORF">M23134_03840</name>
</gene>
<sequence>MAFDFSLWIHAGDNTEQVGTFLHTHASIETKLNQYNLHLQTHKNHYLLKTDQVSQVGIRSLQDAHEMSLIGFEFLKILLKAPPFHYAMVGLGLTKWRDLHEFLPYPKDLLLTKGFVVREDIYDKMEISANTDQSFRLDIGFFRNGYLWIPYIGEWEFPF</sequence>
<evidence type="ECO:0000313" key="2">
    <source>
        <dbReference type="Proteomes" id="UP000004095"/>
    </source>
</evidence>
<keyword evidence="2" id="KW-1185">Reference proteome</keyword>
<dbReference type="RefSeq" id="WP_002699149.1">
    <property type="nucleotide sequence ID" value="NZ_AAWS01000021.1"/>
</dbReference>
<organism evidence="1 2">
    <name type="scientific">Microscilla marina ATCC 23134</name>
    <dbReference type="NCBI Taxonomy" id="313606"/>
    <lineage>
        <taxon>Bacteria</taxon>
        <taxon>Pseudomonadati</taxon>
        <taxon>Bacteroidota</taxon>
        <taxon>Cytophagia</taxon>
        <taxon>Cytophagales</taxon>
        <taxon>Microscillaceae</taxon>
        <taxon>Microscilla</taxon>
    </lineage>
</organism>
<protein>
    <submittedName>
        <fullName evidence="1">Uncharacterized protein</fullName>
    </submittedName>
</protein>
<proteinExistence type="predicted"/>
<dbReference type="Proteomes" id="UP000004095">
    <property type="component" value="Unassembled WGS sequence"/>
</dbReference>
<evidence type="ECO:0000313" key="1">
    <source>
        <dbReference type="EMBL" id="EAY27771.1"/>
    </source>
</evidence>
<accession>A1ZPN2</accession>
<dbReference type="EMBL" id="AAWS01000021">
    <property type="protein sequence ID" value="EAY27771.1"/>
    <property type="molecule type" value="Genomic_DNA"/>
</dbReference>
<dbReference type="AlphaFoldDB" id="A1ZPN2"/>
<name>A1ZPN2_MICM2</name>
<comment type="caution">
    <text evidence="1">The sequence shown here is derived from an EMBL/GenBank/DDBJ whole genome shotgun (WGS) entry which is preliminary data.</text>
</comment>
<dbReference type="OrthoDB" id="454565at2"/>
<reference evidence="1 2" key="1">
    <citation type="submission" date="2007-01" db="EMBL/GenBank/DDBJ databases">
        <authorList>
            <person name="Haygood M."/>
            <person name="Podell S."/>
            <person name="Anderson C."/>
            <person name="Hopkinson B."/>
            <person name="Roe K."/>
            <person name="Barbeau K."/>
            <person name="Gaasterland T."/>
            <person name="Ferriera S."/>
            <person name="Johnson J."/>
            <person name="Kravitz S."/>
            <person name="Beeson K."/>
            <person name="Sutton G."/>
            <person name="Rogers Y.-H."/>
            <person name="Friedman R."/>
            <person name="Frazier M."/>
            <person name="Venter J.C."/>
        </authorList>
    </citation>
    <scope>NUCLEOTIDE SEQUENCE [LARGE SCALE GENOMIC DNA]</scope>
    <source>
        <strain evidence="1 2">ATCC 23134</strain>
    </source>
</reference>